<evidence type="ECO:0000256" key="2">
    <source>
        <dbReference type="ARBA" id="ARBA00008919"/>
    </source>
</evidence>
<evidence type="ECO:0000256" key="10">
    <source>
        <dbReference type="ARBA" id="ARBA00037847"/>
    </source>
</evidence>
<evidence type="ECO:0000313" key="14">
    <source>
        <dbReference type="EMBL" id="VFJ56047.1"/>
    </source>
</evidence>
<comment type="similarity">
    <text evidence="2">Belongs to the glycosyltransferase 10 family.</text>
</comment>
<evidence type="ECO:0000259" key="12">
    <source>
        <dbReference type="Pfam" id="PF00852"/>
    </source>
</evidence>
<accession>A0A450SQ43</accession>
<keyword evidence="8" id="KW-0472">Membrane</keyword>
<dbReference type="GO" id="GO:0046920">
    <property type="term" value="F:alpha-(1-&gt;3)-fucosyltransferase activity"/>
    <property type="evidence" value="ECO:0007669"/>
    <property type="project" value="TreeGrafter"/>
</dbReference>
<feature type="domain" description="Fucosyltransferase C-terminal" evidence="12">
    <location>
        <begin position="122"/>
        <end position="261"/>
    </location>
</feature>
<keyword evidence="3 14" id="KW-0328">Glycosyltransferase</keyword>
<evidence type="ECO:0000256" key="11">
    <source>
        <dbReference type="ARBA" id="ARBA00043952"/>
    </source>
</evidence>
<evidence type="ECO:0000256" key="9">
    <source>
        <dbReference type="ARBA" id="ARBA00023180"/>
    </source>
</evidence>
<keyword evidence="6" id="KW-0735">Signal-anchor</keyword>
<evidence type="ECO:0000256" key="5">
    <source>
        <dbReference type="ARBA" id="ARBA00022692"/>
    </source>
</evidence>
<evidence type="ECO:0000256" key="4">
    <source>
        <dbReference type="ARBA" id="ARBA00022679"/>
    </source>
</evidence>
<evidence type="ECO:0000256" key="1">
    <source>
        <dbReference type="ARBA" id="ARBA00004606"/>
    </source>
</evidence>
<evidence type="ECO:0000256" key="7">
    <source>
        <dbReference type="ARBA" id="ARBA00022989"/>
    </source>
</evidence>
<dbReference type="FunFam" id="3.40.50.11660:FF:000002">
    <property type="entry name" value="Alpha-(1,3)-fucosyltransferase"/>
    <property type="match status" value="1"/>
</dbReference>
<comment type="pathway">
    <text evidence="11">Protein modification.</text>
</comment>
<dbReference type="PANTHER" id="PTHR11929">
    <property type="entry name" value="ALPHA- 1,3 -FUCOSYLTRANSFERASE"/>
    <property type="match status" value="1"/>
</dbReference>
<keyword evidence="4 14" id="KW-0808">Transferase</keyword>
<proteinExistence type="inferred from homology"/>
<dbReference type="InterPro" id="IPR031481">
    <property type="entry name" value="Glyco_tran_10_N"/>
</dbReference>
<protein>
    <submittedName>
        <fullName evidence="14">Fucosyltransferase, N-terminal</fullName>
    </submittedName>
</protein>
<keyword evidence="9" id="KW-0325">Glycoprotein</keyword>
<evidence type="ECO:0000256" key="6">
    <source>
        <dbReference type="ARBA" id="ARBA00022968"/>
    </source>
</evidence>
<dbReference type="InterPro" id="IPR038577">
    <property type="entry name" value="GT10-like_C_sf"/>
</dbReference>
<dbReference type="Gene3D" id="3.40.50.11660">
    <property type="entry name" value="Glycosyl transferase family 10, C-terminal domain"/>
    <property type="match status" value="1"/>
</dbReference>
<dbReference type="InterPro" id="IPR055270">
    <property type="entry name" value="Glyco_tran_10_C"/>
</dbReference>
<dbReference type="GO" id="GO:0016020">
    <property type="term" value="C:membrane"/>
    <property type="evidence" value="ECO:0007669"/>
    <property type="project" value="UniProtKB-SubCell"/>
</dbReference>
<keyword evidence="7" id="KW-1133">Transmembrane helix</keyword>
<dbReference type="GO" id="GO:0012505">
    <property type="term" value="C:endomembrane system"/>
    <property type="evidence" value="ECO:0007669"/>
    <property type="project" value="UniProtKB-SubCell"/>
</dbReference>
<comment type="subcellular location">
    <subcellularLocation>
        <location evidence="10">Endomembrane system</location>
        <topology evidence="10">Single-pass membrane protein</topology>
    </subcellularLocation>
    <subcellularLocation>
        <location evidence="1">Membrane</location>
        <topology evidence="1">Single-pass type II membrane protein</topology>
    </subcellularLocation>
</comment>
<organism evidence="14">
    <name type="scientific">Candidatus Kentrum sp. DK</name>
    <dbReference type="NCBI Taxonomy" id="2126562"/>
    <lineage>
        <taxon>Bacteria</taxon>
        <taxon>Pseudomonadati</taxon>
        <taxon>Pseudomonadota</taxon>
        <taxon>Gammaproteobacteria</taxon>
        <taxon>Candidatus Kentrum</taxon>
    </lineage>
</organism>
<feature type="domain" description="Fucosyltransferase N-terminal" evidence="13">
    <location>
        <begin position="6"/>
        <end position="104"/>
    </location>
</feature>
<dbReference type="PANTHER" id="PTHR11929:SF194">
    <property type="entry name" value="ALPHA-(1,3)-FUCOSYLTRANSFERASE 10"/>
    <property type="match status" value="1"/>
</dbReference>
<dbReference type="Pfam" id="PF17039">
    <property type="entry name" value="Glyco_tran_10_N"/>
    <property type="match status" value="1"/>
</dbReference>
<gene>
    <name evidence="14" type="ORF">BECKDK2373C_GA0170839_10523</name>
</gene>
<keyword evidence="5" id="KW-0812">Transmembrane</keyword>
<name>A0A450SQ43_9GAMM</name>
<dbReference type="InterPro" id="IPR001503">
    <property type="entry name" value="Glyco_trans_10"/>
</dbReference>
<dbReference type="Pfam" id="PF00852">
    <property type="entry name" value="Glyco_transf_10"/>
    <property type="match status" value="1"/>
</dbReference>
<evidence type="ECO:0000256" key="3">
    <source>
        <dbReference type="ARBA" id="ARBA00022676"/>
    </source>
</evidence>
<evidence type="ECO:0000256" key="8">
    <source>
        <dbReference type="ARBA" id="ARBA00023136"/>
    </source>
</evidence>
<dbReference type="EMBL" id="CAADEY010000052">
    <property type="protein sequence ID" value="VFJ56047.1"/>
    <property type="molecule type" value="Genomic_DNA"/>
</dbReference>
<dbReference type="SUPFAM" id="SSF53756">
    <property type="entry name" value="UDP-Glycosyltransferase/glycogen phosphorylase"/>
    <property type="match status" value="1"/>
</dbReference>
<reference evidence="14" key="1">
    <citation type="submission" date="2019-02" db="EMBL/GenBank/DDBJ databases">
        <authorList>
            <person name="Gruber-Vodicka R. H."/>
            <person name="Seah K. B. B."/>
        </authorList>
    </citation>
    <scope>NUCLEOTIDE SEQUENCE</scope>
    <source>
        <strain evidence="14">BECK_DK161</strain>
    </source>
</reference>
<evidence type="ECO:0000259" key="13">
    <source>
        <dbReference type="Pfam" id="PF17039"/>
    </source>
</evidence>
<sequence>MENSSKTLIVFFNTLWGQPLKYESLPPDCEITTNHDYLPEADAVVFHIPDMGDIDKLPKPAGQIWVAWSMESEAHYPQLLDPEFMARFDLRMTYHLDADVIAPYFMPEMLMVDELRTLPLPKSGLVCYFSSSGNDRSGRDAYVRELMRFVDVHSYGRTLQNRVLEEDKGRETKLETCAKYKFTLGLENACTVDYVTEKFFEPLIVGSVPIYLGAPNVAEFAPGENCFINASDFAPAELAAYLKKLDNDDALYQAYLVWKGLPFRQRFQELVEVQQKHPFVRLYERIPEARVRIKGR</sequence>
<dbReference type="AlphaFoldDB" id="A0A450SQ43"/>